<keyword evidence="4" id="KW-0808">Transferase</keyword>
<dbReference type="PATRIC" id="fig|1122241.3.peg.1496"/>
<proteinExistence type="inferred from homology"/>
<evidence type="ECO:0000256" key="2">
    <source>
        <dbReference type="SAM" id="Phobius"/>
    </source>
</evidence>
<dbReference type="EC" id="2.7.8.-" evidence="4"/>
<protein>
    <submittedName>
        <fullName evidence="4">Putative undecaprenyl-phosphate N-acetylgalactosaminyl 1-phosphate transferase</fullName>
        <ecNumber evidence="4">2.7.8.-</ecNumber>
    </submittedName>
</protein>
<dbReference type="RefSeq" id="WP_062283281.1">
    <property type="nucleotide sequence ID" value="NZ_LTBC01000003.1"/>
</dbReference>
<evidence type="ECO:0000313" key="4">
    <source>
        <dbReference type="EMBL" id="KYH32820.1"/>
    </source>
</evidence>
<organism evidence="4 5">
    <name type="scientific">Moorella mulderi DSM 14980</name>
    <dbReference type="NCBI Taxonomy" id="1122241"/>
    <lineage>
        <taxon>Bacteria</taxon>
        <taxon>Bacillati</taxon>
        <taxon>Bacillota</taxon>
        <taxon>Clostridia</taxon>
        <taxon>Neomoorellales</taxon>
        <taxon>Neomoorellaceae</taxon>
        <taxon>Neomoorella</taxon>
    </lineage>
</organism>
<gene>
    <name evidence="4" type="primary">tuaA</name>
    <name evidence="4" type="ORF">MOMUL_14220</name>
</gene>
<sequence>MKWSKRLFDLFWSILGLAVLWPLFLLIALLIKLEDGGPVFFHQERVGYKGRSFRIWKFRTMVVDAEKRGKPLTVGRDPRVTRVGYWLRRFKLDELPQLINVMLGQMSLVGPRPEVPRYVALYTPEQRKVLEIVPGITDPASIAYRYENELLACSHDPERTYIEEIMPEKIRLNLEYAIRATLWTDMMVILRTIICLGHGRYDGPGKYSHTA</sequence>
<accession>A0A151AZ26</accession>
<dbReference type="OrthoDB" id="9808602at2"/>
<evidence type="ECO:0000256" key="1">
    <source>
        <dbReference type="ARBA" id="ARBA00006464"/>
    </source>
</evidence>
<keyword evidence="5" id="KW-1185">Reference proteome</keyword>
<feature type="transmembrane region" description="Helical" evidence="2">
    <location>
        <begin position="7"/>
        <end position="31"/>
    </location>
</feature>
<comment type="similarity">
    <text evidence="1">Belongs to the bacterial sugar transferase family.</text>
</comment>
<evidence type="ECO:0000313" key="5">
    <source>
        <dbReference type="Proteomes" id="UP000075670"/>
    </source>
</evidence>
<evidence type="ECO:0000259" key="3">
    <source>
        <dbReference type="Pfam" id="PF02397"/>
    </source>
</evidence>
<dbReference type="GO" id="GO:0016780">
    <property type="term" value="F:phosphotransferase activity, for other substituted phosphate groups"/>
    <property type="evidence" value="ECO:0007669"/>
    <property type="project" value="TreeGrafter"/>
</dbReference>
<dbReference type="AlphaFoldDB" id="A0A151AZ26"/>
<name>A0A151AZ26_9FIRM</name>
<dbReference type="PANTHER" id="PTHR30576:SF20">
    <property type="entry name" value="QUINOVOSAMINEPHOSPHOTRANSFERAE-RELATED"/>
    <property type="match status" value="1"/>
</dbReference>
<dbReference type="InterPro" id="IPR003362">
    <property type="entry name" value="Bact_transf"/>
</dbReference>
<dbReference type="EMBL" id="LTBC01000003">
    <property type="protein sequence ID" value="KYH32820.1"/>
    <property type="molecule type" value="Genomic_DNA"/>
</dbReference>
<keyword evidence="2" id="KW-1133">Transmembrane helix</keyword>
<dbReference type="PANTHER" id="PTHR30576">
    <property type="entry name" value="COLANIC BIOSYNTHESIS UDP-GLUCOSE LIPID CARRIER TRANSFERASE"/>
    <property type="match status" value="1"/>
</dbReference>
<feature type="domain" description="Bacterial sugar transferase" evidence="3">
    <location>
        <begin position="5"/>
        <end position="194"/>
    </location>
</feature>
<reference evidence="4 5" key="1">
    <citation type="submission" date="2016-02" db="EMBL/GenBank/DDBJ databases">
        <title>Genome sequence of Moorella mulderi DSM 14980.</title>
        <authorList>
            <person name="Poehlein A."/>
            <person name="Daniel R."/>
        </authorList>
    </citation>
    <scope>NUCLEOTIDE SEQUENCE [LARGE SCALE GENOMIC DNA]</scope>
    <source>
        <strain evidence="4 5">DSM 14980</strain>
    </source>
</reference>
<dbReference type="Proteomes" id="UP000075670">
    <property type="component" value="Unassembled WGS sequence"/>
</dbReference>
<dbReference type="Pfam" id="PF02397">
    <property type="entry name" value="Bac_transf"/>
    <property type="match status" value="1"/>
</dbReference>
<keyword evidence="2" id="KW-0472">Membrane</keyword>
<keyword evidence="2" id="KW-0812">Transmembrane</keyword>
<comment type="caution">
    <text evidence="4">The sequence shown here is derived from an EMBL/GenBank/DDBJ whole genome shotgun (WGS) entry which is preliminary data.</text>
</comment>